<dbReference type="SUPFAM" id="SSF57716">
    <property type="entry name" value="Glucocorticoid receptor-like (DNA-binding domain)"/>
    <property type="match status" value="1"/>
</dbReference>
<keyword evidence="10" id="KW-1185">Reference proteome</keyword>
<dbReference type="Proteomes" id="UP001159427">
    <property type="component" value="Unassembled WGS sequence"/>
</dbReference>
<comment type="cofactor">
    <cofactor evidence="1">
        <name>a divalent metal cation</name>
        <dbReference type="ChEBI" id="CHEBI:60240"/>
    </cofactor>
</comment>
<organism evidence="9 10">
    <name type="scientific">Porites evermanni</name>
    <dbReference type="NCBI Taxonomy" id="104178"/>
    <lineage>
        <taxon>Eukaryota</taxon>
        <taxon>Metazoa</taxon>
        <taxon>Cnidaria</taxon>
        <taxon>Anthozoa</taxon>
        <taxon>Hexacorallia</taxon>
        <taxon>Scleractinia</taxon>
        <taxon>Fungiina</taxon>
        <taxon>Poritidae</taxon>
        <taxon>Porites</taxon>
    </lineage>
</organism>
<keyword evidence="5 6" id="KW-0238">DNA-binding</keyword>
<keyword evidence="3 6" id="KW-0863">Zinc-finger</keyword>
<sequence>MNESLNVGETSSAPRKRRGKYCAAFDCNNSAYDVNGTHTSYHFFEFPKDAQRRNRWCSLIKRRHGQDNFVVSTATVLFHENFQAEDISKKLSGCWNLKTGAEPCLFCWTKQANQRKAPRKRKIDESTVGVAASALLMECETESPQTEPDVVFQLQRKIESLETQLADCQEKLSEAEKENAVLLERKFPIDKIKDDNAAVLFYTGFPSYEALISFYRYIEPKLSKMQYWKGENLVKESQPYQLDDNKGKPGPSRKLTFLDEFLLVLMRLKAGLFVQDLADRFGISTSLVSRICITWINLLYHELKDLFPFPTQELVCKNMLKEFAQYATTRIILDCTEIFIQRPSAMLAQSETWSDYKQHNTWKLLVRVTPNGQVTFLSDLWGGHVIMSWLIADLTFLQLYLLALQ</sequence>
<evidence type="ECO:0000313" key="10">
    <source>
        <dbReference type="Proteomes" id="UP001159427"/>
    </source>
</evidence>
<dbReference type="Pfam" id="PF13359">
    <property type="entry name" value="DDE_Tnp_4"/>
    <property type="match status" value="1"/>
</dbReference>
<keyword evidence="4" id="KW-0862">Zinc</keyword>
<evidence type="ECO:0000256" key="3">
    <source>
        <dbReference type="ARBA" id="ARBA00022771"/>
    </source>
</evidence>
<dbReference type="Pfam" id="PF05485">
    <property type="entry name" value="THAP"/>
    <property type="match status" value="1"/>
</dbReference>
<dbReference type="PANTHER" id="PTHR23080:SF142">
    <property type="entry name" value="SI:CH211-69L10.4"/>
    <property type="match status" value="1"/>
</dbReference>
<evidence type="ECO:0000256" key="4">
    <source>
        <dbReference type="ARBA" id="ARBA00022833"/>
    </source>
</evidence>
<dbReference type="InterPro" id="IPR027805">
    <property type="entry name" value="Transposase_HTH_dom"/>
</dbReference>
<dbReference type="InterPro" id="IPR027806">
    <property type="entry name" value="HARBI1_dom"/>
</dbReference>
<evidence type="ECO:0000313" key="9">
    <source>
        <dbReference type="EMBL" id="CAH3186637.1"/>
    </source>
</evidence>
<feature type="coiled-coil region" evidence="7">
    <location>
        <begin position="151"/>
        <end position="185"/>
    </location>
</feature>
<keyword evidence="7" id="KW-0175">Coiled coil</keyword>
<dbReference type="EMBL" id="CALNXI010002352">
    <property type="protein sequence ID" value="CAH3186637.1"/>
    <property type="molecule type" value="Genomic_DNA"/>
</dbReference>
<proteinExistence type="predicted"/>
<dbReference type="Pfam" id="PF13613">
    <property type="entry name" value="HTH_Tnp_4"/>
    <property type="match status" value="1"/>
</dbReference>
<reference evidence="9 10" key="1">
    <citation type="submission" date="2022-05" db="EMBL/GenBank/DDBJ databases">
        <authorList>
            <consortium name="Genoscope - CEA"/>
            <person name="William W."/>
        </authorList>
    </citation>
    <scope>NUCLEOTIDE SEQUENCE [LARGE SCALE GENOMIC DNA]</scope>
</reference>
<evidence type="ECO:0000256" key="1">
    <source>
        <dbReference type="ARBA" id="ARBA00001968"/>
    </source>
</evidence>
<feature type="domain" description="THAP-type" evidence="8">
    <location>
        <begin position="18"/>
        <end position="106"/>
    </location>
</feature>
<dbReference type="PANTHER" id="PTHR23080">
    <property type="entry name" value="THAP DOMAIN PROTEIN"/>
    <property type="match status" value="1"/>
</dbReference>
<dbReference type="InterPro" id="IPR006612">
    <property type="entry name" value="THAP_Znf"/>
</dbReference>
<keyword evidence="2" id="KW-0479">Metal-binding</keyword>
<evidence type="ECO:0000256" key="7">
    <source>
        <dbReference type="SAM" id="Coils"/>
    </source>
</evidence>
<protein>
    <recommendedName>
        <fullName evidence="8">THAP-type domain-containing protein</fullName>
    </recommendedName>
</protein>
<gene>
    <name evidence="9" type="ORF">PEVE_00017039</name>
</gene>
<accession>A0ABN8S4L1</accession>
<evidence type="ECO:0000256" key="2">
    <source>
        <dbReference type="ARBA" id="ARBA00022723"/>
    </source>
</evidence>
<evidence type="ECO:0000256" key="5">
    <source>
        <dbReference type="ARBA" id="ARBA00023125"/>
    </source>
</evidence>
<name>A0ABN8S4L1_9CNID</name>
<evidence type="ECO:0000259" key="8">
    <source>
        <dbReference type="PROSITE" id="PS50950"/>
    </source>
</evidence>
<dbReference type="PROSITE" id="PS50950">
    <property type="entry name" value="ZF_THAP"/>
    <property type="match status" value="1"/>
</dbReference>
<comment type="caution">
    <text evidence="9">The sequence shown here is derived from an EMBL/GenBank/DDBJ whole genome shotgun (WGS) entry which is preliminary data.</text>
</comment>
<evidence type="ECO:0000256" key="6">
    <source>
        <dbReference type="PROSITE-ProRule" id="PRU00309"/>
    </source>
</evidence>